<dbReference type="KEGG" id="cmb:CSW64_14840"/>
<evidence type="ECO:0000256" key="1">
    <source>
        <dbReference type="SAM" id="Phobius"/>
    </source>
</evidence>
<keyword evidence="1" id="KW-0472">Membrane</keyword>
<keyword evidence="3" id="KW-1185">Reference proteome</keyword>
<organism evidence="2 3">
    <name type="scientific">Caulobacter mirabilis</name>
    <dbReference type="NCBI Taxonomy" id="69666"/>
    <lineage>
        <taxon>Bacteria</taxon>
        <taxon>Pseudomonadati</taxon>
        <taxon>Pseudomonadota</taxon>
        <taxon>Alphaproteobacteria</taxon>
        <taxon>Caulobacterales</taxon>
        <taxon>Caulobacteraceae</taxon>
        <taxon>Caulobacter</taxon>
    </lineage>
</organism>
<feature type="transmembrane region" description="Helical" evidence="1">
    <location>
        <begin position="73"/>
        <end position="90"/>
    </location>
</feature>
<proteinExistence type="predicted"/>
<dbReference type="EMBL" id="CP024201">
    <property type="protein sequence ID" value="ATQ43584.1"/>
    <property type="molecule type" value="Genomic_DNA"/>
</dbReference>
<feature type="transmembrane region" description="Helical" evidence="1">
    <location>
        <begin position="6"/>
        <end position="24"/>
    </location>
</feature>
<keyword evidence="1" id="KW-1133">Transmembrane helix</keyword>
<evidence type="ECO:0000313" key="2">
    <source>
        <dbReference type="EMBL" id="ATQ43584.1"/>
    </source>
</evidence>
<evidence type="ECO:0000313" key="3">
    <source>
        <dbReference type="Proteomes" id="UP000228945"/>
    </source>
</evidence>
<keyword evidence="1" id="KW-0812">Transmembrane</keyword>
<reference evidence="2 3" key="1">
    <citation type="submission" date="2017-10" db="EMBL/GenBank/DDBJ databases">
        <title>Genome sequence of Caulobacter mirabilis FWC38.</title>
        <authorList>
            <person name="Fiebig A."/>
            <person name="Crosson S."/>
        </authorList>
    </citation>
    <scope>NUCLEOTIDE SEQUENCE [LARGE SCALE GENOMIC DNA]</scope>
    <source>
        <strain evidence="2 3">FWC 38</strain>
    </source>
</reference>
<accession>A0A2D2B014</accession>
<dbReference type="AlphaFoldDB" id="A0A2D2B014"/>
<protein>
    <submittedName>
        <fullName evidence="2">Uncharacterized protein</fullName>
    </submittedName>
</protein>
<sequence>MDCLKIALQLVAAGCGLVSGYCWIRAATDRVIYRVDADGRGLDGAAVTWTGRDGVKINLSETLTVQGRWNSRAAYLAAASAVAIAVQMLINLA</sequence>
<gene>
    <name evidence="2" type="ORF">CSW64_14840</name>
</gene>
<dbReference type="Proteomes" id="UP000228945">
    <property type="component" value="Chromosome"/>
</dbReference>
<name>A0A2D2B014_9CAUL</name>